<organism evidence="1 2">
    <name type="scientific">Desulfobulbus oralis</name>
    <dbReference type="NCBI Taxonomy" id="1986146"/>
    <lineage>
        <taxon>Bacteria</taxon>
        <taxon>Pseudomonadati</taxon>
        <taxon>Thermodesulfobacteriota</taxon>
        <taxon>Desulfobulbia</taxon>
        <taxon>Desulfobulbales</taxon>
        <taxon>Desulfobulbaceae</taxon>
        <taxon>Desulfobulbus</taxon>
    </lineage>
</organism>
<dbReference type="EMBL" id="CP021255">
    <property type="protein sequence ID" value="AVD71321.1"/>
    <property type="molecule type" value="Genomic_DNA"/>
</dbReference>
<evidence type="ECO:0000313" key="1">
    <source>
        <dbReference type="EMBL" id="AVD71321.1"/>
    </source>
</evidence>
<dbReference type="Proteomes" id="UP000239867">
    <property type="component" value="Chromosome"/>
</dbReference>
<keyword evidence="2" id="KW-1185">Reference proteome</keyword>
<dbReference type="AlphaFoldDB" id="A0A2L1GNQ4"/>
<gene>
    <name evidence="1" type="ORF">CAY53_07440</name>
</gene>
<proteinExistence type="predicted"/>
<accession>A0A2L1GNQ4</accession>
<name>A0A2L1GNQ4_9BACT</name>
<protein>
    <submittedName>
        <fullName evidence="1">Uncharacterized protein</fullName>
    </submittedName>
</protein>
<sequence>MLTRAQDKTAIALGEALLPCLCGLPPARRQPLALENSSEMIQFKELESATDLRSSFCRPHSPWQGGRVNSNCKCTGEGLVKNLSGSLVV</sequence>
<evidence type="ECO:0000313" key="2">
    <source>
        <dbReference type="Proteomes" id="UP000239867"/>
    </source>
</evidence>
<dbReference type="KEGG" id="deo:CAY53_07440"/>
<reference evidence="1 2" key="1">
    <citation type="journal article" date="2018" name="MBio">
        <title>Insights into the evolution of host association through the isolation and characterization of a novel human periodontal pathobiont, Desulfobulbus oralis.</title>
        <authorList>
            <person name="Cross K.L."/>
            <person name="Chirania P."/>
            <person name="Xiong W."/>
            <person name="Beall C.J."/>
            <person name="Elkins J.G."/>
            <person name="Giannone R.J."/>
            <person name="Griffen A.L."/>
            <person name="Guss A.M."/>
            <person name="Hettich R.L."/>
            <person name="Joshi S.S."/>
            <person name="Mokrzan E.M."/>
            <person name="Martin R.K."/>
            <person name="Zhulin I.B."/>
            <person name="Leys E.J."/>
            <person name="Podar M."/>
        </authorList>
    </citation>
    <scope>NUCLEOTIDE SEQUENCE [LARGE SCALE GENOMIC DNA]</scope>
    <source>
        <strain evidence="1 2">ORNL</strain>
    </source>
</reference>